<sequence>MFYSHEVLTNRQYGVATIWWVATLGRHGGTKSISRKAIKKVQIKKACEKIIDPGAPLALRLQSNLLYGVTRVYSEQCRYVLDDAEKMRSAMVTLYSQFGKLNATDPKAGKASSVPKQPASGGILPSDDDIFAPFDGGFGFEVDAEGNLIELGEPDLPLRGPGSGVPDMPPQEDFQLQFEDSLHPSHGGAPMDTDAMMLGEPLLPDAEAFPSGDQRAGGQQSREIRGPRASKDSTITGRRRRKAKVCFVDEAPTQISDYEYKKLGVRGRGTRRTASEAFSHEAENTRRVRRKTADQEDQGLNDEILLPEGDDVQPEVGRRAHSITEARSSSGAPWSRQGSMVPGSSVKSAAGRRSRQVSASPLVSRGTAIADIERFNDQNFPADDYAGGAKDSGALDFDDRRNDSGHSESARRWVAFDRLAEPGVHDRQVAAQAFHHTLVLATKGEIAVRQHGLPFTPFGKIEIGINIPAEAQHERDEGVEGSDAGRI</sequence>
<evidence type="ECO:0000256" key="3">
    <source>
        <dbReference type="SAM" id="MobiDB-lite"/>
    </source>
</evidence>
<accession>A0A9P1GWF7</accession>
<dbReference type="GO" id="GO:0007064">
    <property type="term" value="P:mitotic sister chromatid cohesion"/>
    <property type="evidence" value="ECO:0007669"/>
    <property type="project" value="TreeGrafter"/>
</dbReference>
<feature type="compositionally biased region" description="Basic and acidic residues" evidence="3">
    <location>
        <begin position="397"/>
        <end position="409"/>
    </location>
</feature>
<evidence type="ECO:0000259" key="4">
    <source>
        <dbReference type="Pfam" id="PF04824"/>
    </source>
</evidence>
<feature type="region of interest" description="Disordered" evidence="3">
    <location>
        <begin position="379"/>
        <end position="409"/>
    </location>
</feature>
<dbReference type="PANTHER" id="PTHR12585">
    <property type="entry name" value="SCC1 / RAD21 FAMILY MEMBER"/>
    <property type="match status" value="1"/>
</dbReference>
<dbReference type="GO" id="GO:0005634">
    <property type="term" value="C:nucleus"/>
    <property type="evidence" value="ECO:0007669"/>
    <property type="project" value="UniProtKB-SubCell"/>
</dbReference>
<proteinExistence type="predicted"/>
<gene>
    <name evidence="6" type="ORF">PPNO1_LOCUS994</name>
</gene>
<keyword evidence="7" id="KW-1185">Reference proteome</keyword>
<dbReference type="InterPro" id="IPR039781">
    <property type="entry name" value="Rad21/Rec8-like"/>
</dbReference>
<evidence type="ECO:0000313" key="6">
    <source>
        <dbReference type="EMBL" id="CAI4211198.1"/>
    </source>
</evidence>
<keyword evidence="2" id="KW-0539">Nucleus</keyword>
<feature type="compositionally biased region" description="Basic and acidic residues" evidence="3">
    <location>
        <begin position="278"/>
        <end position="294"/>
    </location>
</feature>
<dbReference type="Pfam" id="PF04824">
    <property type="entry name" value="Rad21_Rec8"/>
    <property type="match status" value="1"/>
</dbReference>
<name>A0A9P1GWF7_9PEZI</name>
<dbReference type="Pfam" id="PF04825">
    <property type="entry name" value="Rad21_Rec8_N"/>
    <property type="match status" value="1"/>
</dbReference>
<feature type="domain" description="Rad21/Rec8-like protein N-terminal" evidence="5">
    <location>
        <begin position="1"/>
        <end position="108"/>
    </location>
</feature>
<evidence type="ECO:0000313" key="7">
    <source>
        <dbReference type="Proteomes" id="UP000838763"/>
    </source>
</evidence>
<feature type="region of interest" description="Disordered" evidence="3">
    <location>
        <begin position="203"/>
        <end position="242"/>
    </location>
</feature>
<evidence type="ECO:0000259" key="5">
    <source>
        <dbReference type="Pfam" id="PF04825"/>
    </source>
</evidence>
<feature type="compositionally biased region" description="Basic and acidic residues" evidence="3">
    <location>
        <begin position="222"/>
        <end position="231"/>
    </location>
</feature>
<dbReference type="InterPro" id="IPR006910">
    <property type="entry name" value="Rad21_Rec8_N"/>
</dbReference>
<reference evidence="6" key="1">
    <citation type="submission" date="2022-11" db="EMBL/GenBank/DDBJ databases">
        <authorList>
            <person name="Scott C."/>
            <person name="Bruce N."/>
        </authorList>
    </citation>
    <scope>NUCLEOTIDE SEQUENCE</scope>
</reference>
<evidence type="ECO:0008006" key="8">
    <source>
        <dbReference type="Google" id="ProtNLM"/>
    </source>
</evidence>
<dbReference type="InterPro" id="IPR006909">
    <property type="entry name" value="Rad21/Rec8_C_eu"/>
</dbReference>
<organism evidence="6 7">
    <name type="scientific">Parascedosporium putredinis</name>
    <dbReference type="NCBI Taxonomy" id="1442378"/>
    <lineage>
        <taxon>Eukaryota</taxon>
        <taxon>Fungi</taxon>
        <taxon>Dikarya</taxon>
        <taxon>Ascomycota</taxon>
        <taxon>Pezizomycotina</taxon>
        <taxon>Sordariomycetes</taxon>
        <taxon>Hypocreomycetidae</taxon>
        <taxon>Microascales</taxon>
        <taxon>Microascaceae</taxon>
        <taxon>Parascedosporium</taxon>
    </lineage>
</organism>
<evidence type="ECO:0000256" key="1">
    <source>
        <dbReference type="ARBA" id="ARBA00004123"/>
    </source>
</evidence>
<comment type="caution">
    <text evidence="6">The sequence shown here is derived from an EMBL/GenBank/DDBJ whole genome shotgun (WGS) entry which is preliminary data.</text>
</comment>
<dbReference type="GO" id="GO:0030892">
    <property type="term" value="C:mitotic cohesin complex"/>
    <property type="evidence" value="ECO:0007669"/>
    <property type="project" value="TreeGrafter"/>
</dbReference>
<dbReference type="AlphaFoldDB" id="A0A9P1GWF7"/>
<dbReference type="OrthoDB" id="5427633at2759"/>
<dbReference type="PANTHER" id="PTHR12585:SF70">
    <property type="entry name" value="RAD21_REC8 N TERMINAL DOMAIN PROTEIN (AFU_ORTHOLOGUE AFUA_6G02900)"/>
    <property type="match status" value="1"/>
</dbReference>
<protein>
    <recommendedName>
        <fullName evidence="8">Rad21/Rec8-like protein N-terminal domain-containing protein</fullName>
    </recommendedName>
</protein>
<dbReference type="Proteomes" id="UP000838763">
    <property type="component" value="Unassembled WGS sequence"/>
</dbReference>
<feature type="compositionally biased region" description="Polar residues" evidence="3">
    <location>
        <begin position="325"/>
        <end position="338"/>
    </location>
</feature>
<dbReference type="GO" id="GO:0003682">
    <property type="term" value="F:chromatin binding"/>
    <property type="evidence" value="ECO:0007669"/>
    <property type="project" value="TreeGrafter"/>
</dbReference>
<comment type="subcellular location">
    <subcellularLocation>
        <location evidence="1">Nucleus</location>
    </subcellularLocation>
</comment>
<dbReference type="EMBL" id="CALLCH030000001">
    <property type="protein sequence ID" value="CAI4211198.1"/>
    <property type="molecule type" value="Genomic_DNA"/>
</dbReference>
<feature type="domain" description="Rad21/Rec8-like protein C-terminal eukaryotic" evidence="4">
    <location>
        <begin position="426"/>
        <end position="451"/>
    </location>
</feature>
<feature type="region of interest" description="Disordered" evidence="3">
    <location>
        <begin position="269"/>
        <end position="362"/>
    </location>
</feature>
<evidence type="ECO:0000256" key="2">
    <source>
        <dbReference type="ARBA" id="ARBA00023242"/>
    </source>
</evidence>